<reference evidence="1 2" key="1">
    <citation type="submission" date="2023-07" db="EMBL/GenBank/DDBJ databases">
        <title>Genomic Encyclopedia of Type Strains, Phase IV (KMG-IV): sequencing the most valuable type-strain genomes for metagenomic binning, comparative biology and taxonomic classification.</title>
        <authorList>
            <person name="Goeker M."/>
        </authorList>
    </citation>
    <scope>NUCLEOTIDE SEQUENCE [LARGE SCALE GENOMIC DNA]</scope>
    <source>
        <strain evidence="1 2">DSM 25924</strain>
    </source>
</reference>
<protein>
    <recommendedName>
        <fullName evidence="3">Transposase</fullName>
    </recommendedName>
</protein>
<sequence length="42" mass="4940">MRVVESVNSIYQKLQSTPIYLMIHQKHSQNLFLLEIGVLVRL</sequence>
<dbReference type="EMBL" id="JAURUO010000001">
    <property type="protein sequence ID" value="MDP9727090.1"/>
    <property type="molecule type" value="Genomic_DNA"/>
</dbReference>
<dbReference type="Proteomes" id="UP001229209">
    <property type="component" value="Unassembled WGS sequence"/>
</dbReference>
<accession>A0ABT9LS51</accession>
<organism evidence="1 2">
    <name type="scientific">Alicyclobacillus tolerans</name>
    <dbReference type="NCBI Taxonomy" id="90970"/>
    <lineage>
        <taxon>Bacteria</taxon>
        <taxon>Bacillati</taxon>
        <taxon>Bacillota</taxon>
        <taxon>Bacilli</taxon>
        <taxon>Bacillales</taxon>
        <taxon>Alicyclobacillaceae</taxon>
        <taxon>Alicyclobacillus</taxon>
    </lineage>
</organism>
<keyword evidence="2" id="KW-1185">Reference proteome</keyword>
<name>A0ABT9LS51_9BACL</name>
<comment type="caution">
    <text evidence="1">The sequence shown here is derived from an EMBL/GenBank/DDBJ whole genome shotgun (WGS) entry which is preliminary data.</text>
</comment>
<evidence type="ECO:0008006" key="3">
    <source>
        <dbReference type="Google" id="ProtNLM"/>
    </source>
</evidence>
<evidence type="ECO:0000313" key="2">
    <source>
        <dbReference type="Proteomes" id="UP001229209"/>
    </source>
</evidence>
<gene>
    <name evidence="1" type="ORF">J2S04_000012</name>
</gene>
<proteinExistence type="predicted"/>
<evidence type="ECO:0000313" key="1">
    <source>
        <dbReference type="EMBL" id="MDP9727090.1"/>
    </source>
</evidence>